<evidence type="ECO:0000256" key="2">
    <source>
        <dbReference type="SAM" id="MobiDB-lite"/>
    </source>
</evidence>
<dbReference type="InterPro" id="IPR050289">
    <property type="entry name" value="TorD/DmsD_chaperones"/>
</dbReference>
<keyword evidence="4" id="KW-1185">Reference proteome</keyword>
<reference evidence="3" key="1">
    <citation type="submission" date="2021-02" db="EMBL/GenBank/DDBJ databases">
        <title>Natronogracilivirga saccharolytica gen. nov. sp. nov. a new anaerobic, haloalkiliphilic carbohydrate-fermenting bacterium from soda lake and proposing of Cyclonatronumiaceae fam. nov. in the phylum Balneolaeota.</title>
        <authorList>
            <person name="Zhilina T.N."/>
            <person name="Sorokin D.Y."/>
            <person name="Zavarzina D.G."/>
            <person name="Toshchakov S.V."/>
            <person name="Kublanov I.V."/>
        </authorList>
    </citation>
    <scope>NUCLEOTIDE SEQUENCE</scope>
    <source>
        <strain evidence="3">Z-1702</strain>
    </source>
</reference>
<dbReference type="Proteomes" id="UP000673975">
    <property type="component" value="Unassembled WGS sequence"/>
</dbReference>
<dbReference type="RefSeq" id="WP_210512748.1">
    <property type="nucleotide sequence ID" value="NZ_JAFIDN010000009.1"/>
</dbReference>
<dbReference type="PANTHER" id="PTHR34227">
    <property type="entry name" value="CHAPERONE PROTEIN YCDY"/>
    <property type="match status" value="1"/>
</dbReference>
<feature type="region of interest" description="Disordered" evidence="2">
    <location>
        <begin position="50"/>
        <end position="76"/>
    </location>
</feature>
<dbReference type="AlphaFoldDB" id="A0A8J7RLW6"/>
<name>A0A8J7RLW6_9BACT</name>
<comment type="caution">
    <text evidence="3">The sequence shown here is derived from an EMBL/GenBank/DDBJ whole genome shotgun (WGS) entry which is preliminary data.</text>
</comment>
<dbReference type="InterPro" id="IPR020945">
    <property type="entry name" value="DMSO/NO3_reduct_chaperone"/>
</dbReference>
<gene>
    <name evidence="3" type="ORF">NATSA_11485</name>
</gene>
<dbReference type="EMBL" id="JAFIDN010000009">
    <property type="protein sequence ID" value="MBP3193290.1"/>
    <property type="molecule type" value="Genomic_DNA"/>
</dbReference>
<evidence type="ECO:0000313" key="4">
    <source>
        <dbReference type="Proteomes" id="UP000673975"/>
    </source>
</evidence>
<protein>
    <submittedName>
        <fullName evidence="3">Molecular chaperone TorD family protein</fullName>
    </submittedName>
</protein>
<feature type="compositionally biased region" description="Low complexity" evidence="2">
    <location>
        <begin position="59"/>
        <end position="69"/>
    </location>
</feature>
<dbReference type="PANTHER" id="PTHR34227:SF1">
    <property type="entry name" value="DIMETHYL SULFOXIDE REDUCTASE CHAPERONE-RELATED"/>
    <property type="match status" value="1"/>
</dbReference>
<sequence>MEKEQDELRAAVYKGLSDAYRPPDKEIPEHIATLHDAVLEAYPDIRSDIQSGREENKGSSDSSGTGTIGNLEGPDDLEKLKTDHARLFVGPFSLLAPPYGSMYLDQNEQLMTDSSMNALQWYESEGMEVAVREVPDHIRIELEFMFFLIMNGIESENGSRDIGRKKQRQFLEHHPGLWIAGFEKKVCNGAETTLYNLLGQLTGRFVLRDLEELRKQNY</sequence>
<dbReference type="InterPro" id="IPR036411">
    <property type="entry name" value="TorD-like_sf"/>
</dbReference>
<dbReference type="Pfam" id="PF02613">
    <property type="entry name" value="Nitrate_red_del"/>
    <property type="match status" value="1"/>
</dbReference>
<proteinExistence type="predicted"/>
<evidence type="ECO:0000313" key="3">
    <source>
        <dbReference type="EMBL" id="MBP3193290.1"/>
    </source>
</evidence>
<accession>A0A8J7RLW6</accession>
<organism evidence="3 4">
    <name type="scientific">Natronogracilivirga saccharolytica</name>
    <dbReference type="NCBI Taxonomy" id="2812953"/>
    <lineage>
        <taxon>Bacteria</taxon>
        <taxon>Pseudomonadati</taxon>
        <taxon>Balneolota</taxon>
        <taxon>Balneolia</taxon>
        <taxon>Balneolales</taxon>
        <taxon>Cyclonatronaceae</taxon>
        <taxon>Natronogracilivirga</taxon>
    </lineage>
</organism>
<evidence type="ECO:0000256" key="1">
    <source>
        <dbReference type="ARBA" id="ARBA00023186"/>
    </source>
</evidence>
<keyword evidence="1" id="KW-0143">Chaperone</keyword>
<dbReference type="SUPFAM" id="SSF89155">
    <property type="entry name" value="TorD-like"/>
    <property type="match status" value="1"/>
</dbReference>
<dbReference type="Gene3D" id="1.10.3480.10">
    <property type="entry name" value="TorD-like"/>
    <property type="match status" value="1"/>
</dbReference>